<dbReference type="InterPro" id="IPR031061">
    <property type="entry name" value="HMGB_plant"/>
</dbReference>
<organism evidence="6 7">
    <name type="scientific">Glycine soja</name>
    <name type="common">Wild soybean</name>
    <dbReference type="NCBI Taxonomy" id="3848"/>
    <lineage>
        <taxon>Eukaryota</taxon>
        <taxon>Viridiplantae</taxon>
        <taxon>Streptophyta</taxon>
        <taxon>Embryophyta</taxon>
        <taxon>Tracheophyta</taxon>
        <taxon>Spermatophyta</taxon>
        <taxon>Magnoliopsida</taxon>
        <taxon>eudicotyledons</taxon>
        <taxon>Gunneridae</taxon>
        <taxon>Pentapetalae</taxon>
        <taxon>rosids</taxon>
        <taxon>fabids</taxon>
        <taxon>Fabales</taxon>
        <taxon>Fabaceae</taxon>
        <taxon>Papilionoideae</taxon>
        <taxon>50 kb inversion clade</taxon>
        <taxon>NPAAA clade</taxon>
        <taxon>indigoferoid/millettioid clade</taxon>
        <taxon>Phaseoleae</taxon>
        <taxon>Glycine</taxon>
        <taxon>Glycine subgen. Soja</taxon>
    </lineage>
</organism>
<dbReference type="InterPro" id="IPR009071">
    <property type="entry name" value="HMG_box_dom"/>
</dbReference>
<dbReference type="PANTHER" id="PTHR46261:SF12">
    <property type="entry name" value="HIGH MOBILITY GROUP B PROTEIN 14"/>
    <property type="match status" value="1"/>
</dbReference>
<evidence type="ECO:0000259" key="5">
    <source>
        <dbReference type="Pfam" id="PF09011"/>
    </source>
</evidence>
<comment type="caution">
    <text evidence="6">The sequence shown here is derived from an EMBL/GenBank/DDBJ whole genome shotgun (WGS) entry which is preliminary data.</text>
</comment>
<comment type="subcellular location">
    <subcellularLocation>
        <location evidence="1">Nucleus</location>
    </subcellularLocation>
</comment>
<keyword evidence="7" id="KW-1185">Reference proteome</keyword>
<accession>A0A445K1A1</accession>
<evidence type="ECO:0000256" key="2">
    <source>
        <dbReference type="ARBA" id="ARBA00008774"/>
    </source>
</evidence>
<dbReference type="GO" id="GO:0003682">
    <property type="term" value="F:chromatin binding"/>
    <property type="evidence" value="ECO:0007669"/>
    <property type="project" value="UniProtKB-ARBA"/>
</dbReference>
<dbReference type="Gene3D" id="1.10.30.10">
    <property type="entry name" value="High mobility group box domain"/>
    <property type="match status" value="1"/>
</dbReference>
<dbReference type="GO" id="GO:0005634">
    <property type="term" value="C:nucleus"/>
    <property type="evidence" value="ECO:0007669"/>
    <property type="project" value="UniProtKB-SubCell"/>
</dbReference>
<gene>
    <name evidence="6" type="ORF">D0Y65_018900</name>
</gene>
<evidence type="ECO:0000313" key="7">
    <source>
        <dbReference type="Proteomes" id="UP000289340"/>
    </source>
</evidence>
<dbReference type="SMR" id="A0A445K1A1"/>
<dbReference type="SUPFAM" id="SSF47095">
    <property type="entry name" value="HMG-box"/>
    <property type="match status" value="1"/>
</dbReference>
<dbReference type="AlphaFoldDB" id="A0A445K1A1"/>
<keyword evidence="3" id="KW-0238">DNA-binding</keyword>
<proteinExistence type="inferred from homology"/>
<reference evidence="6 7" key="1">
    <citation type="submission" date="2018-09" db="EMBL/GenBank/DDBJ databases">
        <title>A high-quality reference genome of wild soybean provides a powerful tool to mine soybean genomes.</title>
        <authorList>
            <person name="Xie M."/>
            <person name="Chung C.Y.L."/>
            <person name="Li M.-W."/>
            <person name="Wong F.-L."/>
            <person name="Chan T.-F."/>
            <person name="Lam H.-M."/>
        </authorList>
    </citation>
    <scope>NUCLEOTIDE SEQUENCE [LARGE SCALE GENOMIC DNA]</scope>
    <source>
        <strain evidence="7">cv. W05</strain>
        <tissue evidence="6">Hypocotyl of etiolated seedlings</tissue>
    </source>
</reference>
<dbReference type="InterPro" id="IPR036910">
    <property type="entry name" value="HMG_box_dom_sf"/>
</dbReference>
<evidence type="ECO:0000256" key="4">
    <source>
        <dbReference type="ARBA" id="ARBA00023242"/>
    </source>
</evidence>
<dbReference type="EMBL" id="QZWG01000007">
    <property type="protein sequence ID" value="RZC04515.1"/>
    <property type="molecule type" value="Genomic_DNA"/>
</dbReference>
<dbReference type="GO" id="GO:0030527">
    <property type="term" value="F:structural constituent of chromatin"/>
    <property type="evidence" value="ECO:0007669"/>
    <property type="project" value="UniProtKB-ARBA"/>
</dbReference>
<dbReference type="Pfam" id="PF09011">
    <property type="entry name" value="HMG_box_2"/>
    <property type="match status" value="1"/>
</dbReference>
<dbReference type="GO" id="GO:0006325">
    <property type="term" value="P:chromatin organization"/>
    <property type="evidence" value="ECO:0007669"/>
    <property type="project" value="UniProtKB-ARBA"/>
</dbReference>
<dbReference type="PANTHER" id="PTHR46261">
    <property type="entry name" value="HIGH MOBILITY GROUP B PROTEIN 4-RELATED"/>
    <property type="match status" value="1"/>
</dbReference>
<protein>
    <submittedName>
        <fullName evidence="6">High mobility group B protein 14</fullName>
    </submittedName>
</protein>
<evidence type="ECO:0000256" key="1">
    <source>
        <dbReference type="ARBA" id="ARBA00004123"/>
    </source>
</evidence>
<keyword evidence="4" id="KW-0539">Nucleus</keyword>
<dbReference type="GO" id="GO:0003677">
    <property type="term" value="F:DNA binding"/>
    <property type="evidence" value="ECO:0007669"/>
    <property type="project" value="UniProtKB-KW"/>
</dbReference>
<comment type="similarity">
    <text evidence="2">Belongs to the HMGB family.</text>
</comment>
<name>A0A445K1A1_GLYSO</name>
<evidence type="ECO:0000313" key="6">
    <source>
        <dbReference type="EMBL" id="RZC04515.1"/>
    </source>
</evidence>
<sequence>MANGKNGGRPKFHHINTPLRRHGGIPFINFINFLRRLAKNLPCHSARLIGNASGKKWISMINEEKVKYYDIASEKRIEFDRAMAEFNNKMKSGEFDEIDE</sequence>
<feature type="domain" description="HMG box" evidence="5">
    <location>
        <begin position="50"/>
        <end position="85"/>
    </location>
</feature>
<dbReference type="GO" id="GO:0000785">
    <property type="term" value="C:chromatin"/>
    <property type="evidence" value="ECO:0007669"/>
    <property type="project" value="UniProtKB-ARBA"/>
</dbReference>
<evidence type="ECO:0000256" key="3">
    <source>
        <dbReference type="ARBA" id="ARBA00023125"/>
    </source>
</evidence>
<dbReference type="Proteomes" id="UP000289340">
    <property type="component" value="Chromosome 7"/>
</dbReference>